<dbReference type="InterPro" id="IPR036271">
    <property type="entry name" value="Tet_transcr_reg_TetR-rel_C_sf"/>
</dbReference>
<dbReference type="SUPFAM" id="SSF48498">
    <property type="entry name" value="Tetracyclin repressor-like, C-terminal domain"/>
    <property type="match status" value="1"/>
</dbReference>
<proteinExistence type="predicted"/>
<evidence type="ECO:0000256" key="2">
    <source>
        <dbReference type="PROSITE-ProRule" id="PRU00335"/>
    </source>
</evidence>
<organism evidence="5 6">
    <name type="scientific">Gordonia jinhuaensis</name>
    <dbReference type="NCBI Taxonomy" id="1517702"/>
    <lineage>
        <taxon>Bacteria</taxon>
        <taxon>Bacillati</taxon>
        <taxon>Actinomycetota</taxon>
        <taxon>Actinomycetes</taxon>
        <taxon>Mycobacteriales</taxon>
        <taxon>Gordoniaceae</taxon>
        <taxon>Gordonia</taxon>
    </lineage>
</organism>
<dbReference type="PANTHER" id="PTHR30055:SF160">
    <property type="entry name" value="TRANSCRIPTIONAL REGULATORY PROTEIN (PROBABLY ASNC-FAMILY)-RELATED"/>
    <property type="match status" value="1"/>
</dbReference>
<dbReference type="Gene3D" id="1.10.357.10">
    <property type="entry name" value="Tetracycline Repressor, domain 2"/>
    <property type="match status" value="1"/>
</dbReference>
<feature type="DNA-binding region" description="H-T-H motif" evidence="2">
    <location>
        <begin position="83"/>
        <end position="102"/>
    </location>
</feature>
<reference evidence="5" key="1">
    <citation type="journal article" date="2014" name="Int. J. Syst. Evol. Microbiol.">
        <title>Complete genome sequence of Corynebacterium casei LMG S-19264T (=DSM 44701T), isolated from a smear-ripened cheese.</title>
        <authorList>
            <consortium name="US DOE Joint Genome Institute (JGI-PGF)"/>
            <person name="Walter F."/>
            <person name="Albersmeier A."/>
            <person name="Kalinowski J."/>
            <person name="Ruckert C."/>
        </authorList>
    </citation>
    <scope>NUCLEOTIDE SEQUENCE</scope>
    <source>
        <strain evidence="5">CGMCC 1.12827</strain>
    </source>
</reference>
<name>A0A916WQR3_9ACTN</name>
<dbReference type="InterPro" id="IPR050109">
    <property type="entry name" value="HTH-type_TetR-like_transc_reg"/>
</dbReference>
<comment type="caution">
    <text evidence="5">The sequence shown here is derived from an EMBL/GenBank/DDBJ whole genome shotgun (WGS) entry which is preliminary data.</text>
</comment>
<protein>
    <submittedName>
        <fullName evidence="5">TetR-family transcriptional regulator</fullName>
    </submittedName>
</protein>
<gene>
    <name evidence="5" type="ORF">GCM10011489_06090</name>
</gene>
<dbReference type="InterPro" id="IPR045823">
    <property type="entry name" value="TetR_C_32"/>
</dbReference>
<dbReference type="SUPFAM" id="SSF46689">
    <property type="entry name" value="Homeodomain-like"/>
    <property type="match status" value="1"/>
</dbReference>
<keyword evidence="1 2" id="KW-0238">DNA-binding</keyword>
<feature type="compositionally biased region" description="Pro residues" evidence="3">
    <location>
        <begin position="258"/>
        <end position="267"/>
    </location>
</feature>
<evidence type="ECO:0000256" key="1">
    <source>
        <dbReference type="ARBA" id="ARBA00023125"/>
    </source>
</evidence>
<keyword evidence="6" id="KW-1185">Reference proteome</keyword>
<dbReference type="Proteomes" id="UP000621454">
    <property type="component" value="Unassembled WGS sequence"/>
</dbReference>
<dbReference type="RefSeq" id="WP_188585114.1">
    <property type="nucleotide sequence ID" value="NZ_BMGC01000003.1"/>
</dbReference>
<dbReference type="Pfam" id="PF19344">
    <property type="entry name" value="TetR_C_32"/>
    <property type="match status" value="1"/>
</dbReference>
<dbReference type="Pfam" id="PF00440">
    <property type="entry name" value="TetR_N"/>
    <property type="match status" value="1"/>
</dbReference>
<dbReference type="InterPro" id="IPR009057">
    <property type="entry name" value="Homeodomain-like_sf"/>
</dbReference>
<evidence type="ECO:0000313" key="6">
    <source>
        <dbReference type="Proteomes" id="UP000621454"/>
    </source>
</evidence>
<dbReference type="InterPro" id="IPR001647">
    <property type="entry name" value="HTH_TetR"/>
</dbReference>
<dbReference type="GO" id="GO:0000976">
    <property type="term" value="F:transcription cis-regulatory region binding"/>
    <property type="evidence" value="ECO:0007669"/>
    <property type="project" value="TreeGrafter"/>
</dbReference>
<reference evidence="5" key="2">
    <citation type="submission" date="2020-09" db="EMBL/GenBank/DDBJ databases">
        <authorList>
            <person name="Sun Q."/>
            <person name="Zhou Y."/>
        </authorList>
    </citation>
    <scope>NUCLEOTIDE SEQUENCE</scope>
    <source>
        <strain evidence="5">CGMCC 1.12827</strain>
    </source>
</reference>
<feature type="compositionally biased region" description="Polar residues" evidence="3">
    <location>
        <begin position="30"/>
        <end position="42"/>
    </location>
</feature>
<accession>A0A916WQR3</accession>
<dbReference type="EMBL" id="BMGC01000003">
    <property type="protein sequence ID" value="GGB20740.1"/>
    <property type="molecule type" value="Genomic_DNA"/>
</dbReference>
<feature type="domain" description="HTH tetR-type" evidence="4">
    <location>
        <begin position="61"/>
        <end position="120"/>
    </location>
</feature>
<feature type="region of interest" description="Disordered" evidence="3">
    <location>
        <begin position="255"/>
        <end position="278"/>
    </location>
</feature>
<evidence type="ECO:0000313" key="5">
    <source>
        <dbReference type="EMBL" id="GGB20740.1"/>
    </source>
</evidence>
<evidence type="ECO:0000259" key="4">
    <source>
        <dbReference type="PROSITE" id="PS50977"/>
    </source>
</evidence>
<dbReference type="GO" id="GO:0003700">
    <property type="term" value="F:DNA-binding transcription factor activity"/>
    <property type="evidence" value="ECO:0007669"/>
    <property type="project" value="TreeGrafter"/>
</dbReference>
<dbReference type="PANTHER" id="PTHR30055">
    <property type="entry name" value="HTH-TYPE TRANSCRIPTIONAL REGULATOR RUTR"/>
    <property type="match status" value="1"/>
</dbReference>
<feature type="region of interest" description="Disordered" evidence="3">
    <location>
        <begin position="26"/>
        <end position="57"/>
    </location>
</feature>
<evidence type="ECO:0000256" key="3">
    <source>
        <dbReference type="SAM" id="MobiDB-lite"/>
    </source>
</evidence>
<dbReference type="PROSITE" id="PS50977">
    <property type="entry name" value="HTH_TETR_2"/>
    <property type="match status" value="1"/>
</dbReference>
<sequence>MPTRPNPAAAARAAVAVAANATKHLPDLLGQSSSAPESTSGSDAAAPRPDGRRARWQHHKAARREELVDGVLDAVRALGADAGMDDIASHIGVSKTVLYRYFTDKNDLSTAAMARFIETTLAPRLADALTEEVDEFTLTRTTVSVYVDTVAEEPAIYNFVMSSNASTGAVADSERLVAQMLTHAMNSRLFERTFDTSGSETWSYALVGAIELATHWWMVERRVTKEQLVDYLTMMVWSSIVGVLAAGGSPEVFASMPHPLPDPPTLPNLPDSAGRVSP</sequence>
<dbReference type="AlphaFoldDB" id="A0A916WQR3"/>